<evidence type="ECO:0000256" key="5">
    <source>
        <dbReference type="ARBA" id="ARBA00023163"/>
    </source>
</evidence>
<feature type="domain" description="RNA polymerase sigma-70 region 2" evidence="6">
    <location>
        <begin position="14"/>
        <end position="77"/>
    </location>
</feature>
<dbReference type="SUPFAM" id="SSF54427">
    <property type="entry name" value="NTF2-like"/>
    <property type="match status" value="1"/>
</dbReference>
<dbReference type="PANTHER" id="PTHR30173">
    <property type="entry name" value="SIGMA 19 FACTOR"/>
    <property type="match status" value="1"/>
</dbReference>
<dbReference type="NCBIfam" id="TIGR02957">
    <property type="entry name" value="SigX4"/>
    <property type="match status" value="1"/>
</dbReference>
<dbReference type="EMBL" id="FZPH01000016">
    <property type="protein sequence ID" value="SNT64059.1"/>
    <property type="molecule type" value="Genomic_DNA"/>
</dbReference>
<keyword evidence="4" id="KW-0731">Sigma factor</keyword>
<evidence type="ECO:0000256" key="1">
    <source>
        <dbReference type="ARBA" id="ARBA00010641"/>
    </source>
</evidence>
<dbReference type="Pfam" id="PF08281">
    <property type="entry name" value="Sigma70_r4_2"/>
    <property type="match status" value="1"/>
</dbReference>
<dbReference type="Gene3D" id="1.10.10.10">
    <property type="entry name" value="Winged helix-like DNA-binding domain superfamily/Winged helix DNA-binding domain"/>
    <property type="match status" value="1"/>
</dbReference>
<dbReference type="SUPFAM" id="SSF88659">
    <property type="entry name" value="Sigma3 and sigma4 domains of RNA polymerase sigma factors"/>
    <property type="match status" value="1"/>
</dbReference>
<dbReference type="GO" id="GO:0006352">
    <property type="term" value="P:DNA-templated transcription initiation"/>
    <property type="evidence" value="ECO:0007669"/>
    <property type="project" value="InterPro"/>
</dbReference>
<dbReference type="Pfam" id="PF04542">
    <property type="entry name" value="Sigma70_r2"/>
    <property type="match status" value="1"/>
</dbReference>
<gene>
    <name evidence="8" type="ORF">SAMN05421812_11687</name>
</gene>
<dbReference type="GO" id="GO:0016987">
    <property type="term" value="F:sigma factor activity"/>
    <property type="evidence" value="ECO:0007669"/>
    <property type="project" value="UniProtKB-KW"/>
</dbReference>
<reference evidence="8 9" key="1">
    <citation type="submission" date="2017-06" db="EMBL/GenBank/DDBJ databases">
        <authorList>
            <person name="Kim H.J."/>
            <person name="Triplett B.A."/>
        </authorList>
    </citation>
    <scope>NUCLEOTIDE SEQUENCE [LARGE SCALE GENOMIC DNA]</scope>
    <source>
        <strain evidence="8 9">CGMCC 4.5593</strain>
    </source>
</reference>
<dbReference type="OrthoDB" id="6689546at2"/>
<feature type="domain" description="RNA polymerase sigma factor 70 region 4 type 2" evidence="7">
    <location>
        <begin position="114"/>
        <end position="162"/>
    </location>
</feature>
<sequence length="292" mass="32350">MTGTDVTGEDLDQFEAVRGRLFGIAYRMLGSVSDAEDVVQEAWMRWQNTDRRKVDNPAAFLTTTTTRLAINAVTSARARRETYVGPWLPEPVDTRADPSLGAERAEALEMGALLLLERLPAPERAAYVLREAFGYPHKDVAEVLETSEANARQLVTRARRHLASDRAAPVDRAQHRRFVDRFLAASRNGDIAAFEQLLTSDVIARNDGGGKVHAARKDVIGADRVANLLDNVLRKYWQTSTFREVEVNGDAGVLVSHADGTPEALIAMTTSARGIEELYIIANPDKLRHRFS</sequence>
<dbReference type="Proteomes" id="UP000198362">
    <property type="component" value="Unassembled WGS sequence"/>
</dbReference>
<dbReference type="InterPro" id="IPR036388">
    <property type="entry name" value="WH-like_DNA-bd_sf"/>
</dbReference>
<evidence type="ECO:0000256" key="4">
    <source>
        <dbReference type="ARBA" id="ARBA00023082"/>
    </source>
</evidence>
<evidence type="ECO:0000256" key="2">
    <source>
        <dbReference type="ARBA" id="ARBA00011344"/>
    </source>
</evidence>
<proteinExistence type="inferred from homology"/>
<name>A0A239PCD2_9ACTN</name>
<dbReference type="NCBIfam" id="NF007214">
    <property type="entry name" value="PRK09636.1"/>
    <property type="match status" value="1"/>
</dbReference>
<dbReference type="InterPro" id="IPR032710">
    <property type="entry name" value="NTF2-like_dom_sf"/>
</dbReference>
<dbReference type="InterPro" id="IPR052704">
    <property type="entry name" value="ECF_Sigma-70_Domain"/>
</dbReference>
<dbReference type="InterPro" id="IPR014303">
    <property type="entry name" value="RNA_pol_sigma-70_ECF"/>
</dbReference>
<dbReference type="Gene3D" id="3.10.450.50">
    <property type="match status" value="1"/>
</dbReference>
<dbReference type="InterPro" id="IPR013325">
    <property type="entry name" value="RNA_pol_sigma_r2"/>
</dbReference>
<protein>
    <submittedName>
        <fullName evidence="8">RNA polymerase sigma-70 factor, ECF subfamily</fullName>
    </submittedName>
</protein>
<organism evidence="8 9">
    <name type="scientific">Asanoa hainanensis</name>
    <dbReference type="NCBI Taxonomy" id="560556"/>
    <lineage>
        <taxon>Bacteria</taxon>
        <taxon>Bacillati</taxon>
        <taxon>Actinomycetota</taxon>
        <taxon>Actinomycetes</taxon>
        <taxon>Micromonosporales</taxon>
        <taxon>Micromonosporaceae</taxon>
        <taxon>Asanoa</taxon>
    </lineage>
</organism>
<dbReference type="PANTHER" id="PTHR30173:SF36">
    <property type="entry name" value="ECF RNA POLYMERASE SIGMA FACTOR SIGJ"/>
    <property type="match status" value="1"/>
</dbReference>
<evidence type="ECO:0000313" key="9">
    <source>
        <dbReference type="Proteomes" id="UP000198362"/>
    </source>
</evidence>
<dbReference type="GO" id="GO:0003677">
    <property type="term" value="F:DNA binding"/>
    <property type="evidence" value="ECO:0007669"/>
    <property type="project" value="InterPro"/>
</dbReference>
<dbReference type="Gene3D" id="1.10.1740.10">
    <property type="match status" value="1"/>
</dbReference>
<dbReference type="RefSeq" id="WP_089254275.1">
    <property type="nucleotide sequence ID" value="NZ_FZPH01000016.1"/>
</dbReference>
<keyword evidence="3" id="KW-0805">Transcription regulation</keyword>
<evidence type="ECO:0000256" key="3">
    <source>
        <dbReference type="ARBA" id="ARBA00023015"/>
    </source>
</evidence>
<comment type="similarity">
    <text evidence="1">Belongs to the sigma-70 factor family. ECF subfamily.</text>
</comment>
<evidence type="ECO:0000259" key="7">
    <source>
        <dbReference type="Pfam" id="PF08281"/>
    </source>
</evidence>
<dbReference type="InterPro" id="IPR014284">
    <property type="entry name" value="RNA_pol_sigma-70_dom"/>
</dbReference>
<keyword evidence="9" id="KW-1185">Reference proteome</keyword>
<dbReference type="InterPro" id="IPR007627">
    <property type="entry name" value="RNA_pol_sigma70_r2"/>
</dbReference>
<evidence type="ECO:0000259" key="6">
    <source>
        <dbReference type="Pfam" id="PF04542"/>
    </source>
</evidence>
<accession>A0A239PCD2</accession>
<dbReference type="InterPro" id="IPR013249">
    <property type="entry name" value="RNA_pol_sigma70_r4_t2"/>
</dbReference>
<evidence type="ECO:0000313" key="8">
    <source>
        <dbReference type="EMBL" id="SNT64059.1"/>
    </source>
</evidence>
<keyword evidence="5" id="KW-0804">Transcription</keyword>
<dbReference type="SUPFAM" id="SSF88946">
    <property type="entry name" value="Sigma2 domain of RNA polymerase sigma factors"/>
    <property type="match status" value="1"/>
</dbReference>
<dbReference type="AlphaFoldDB" id="A0A239PCD2"/>
<dbReference type="InterPro" id="IPR013324">
    <property type="entry name" value="RNA_pol_sigma_r3/r4-like"/>
</dbReference>
<dbReference type="NCBIfam" id="TIGR02937">
    <property type="entry name" value="sigma70-ECF"/>
    <property type="match status" value="1"/>
</dbReference>
<comment type="subunit">
    <text evidence="2">Interacts transiently with the RNA polymerase catalytic core formed by RpoA, RpoB, RpoC and RpoZ (2 alpha, 1 beta, 1 beta' and 1 omega subunit) to form the RNA polymerase holoenzyme that can initiate transcription.</text>
</comment>